<dbReference type="WBParaSite" id="SCUD_0002063901-mRNA-1">
    <property type="protein sequence ID" value="SCUD_0002063901-mRNA-1"/>
    <property type="gene ID" value="SCUD_0002063901"/>
</dbReference>
<accession>A0A183KZY8</accession>
<reference evidence="2 3" key="2">
    <citation type="submission" date="2018-11" db="EMBL/GenBank/DDBJ databases">
        <authorList>
            <consortium name="Pathogen Informatics"/>
        </authorList>
    </citation>
    <scope>NUCLEOTIDE SEQUENCE [LARGE SCALE GENOMIC DNA]</scope>
    <source>
        <strain evidence="2">Dakar</strain>
        <strain evidence="3">Dakar, Senegal</strain>
    </source>
</reference>
<name>A0A183KZY8_9TREM</name>
<keyword evidence="3" id="KW-1185">Reference proteome</keyword>
<dbReference type="STRING" id="6186.A0A183KZY8"/>
<evidence type="ECO:0000313" key="2">
    <source>
        <dbReference type="EMBL" id="VDP72871.1"/>
    </source>
</evidence>
<evidence type="ECO:0000259" key="1">
    <source>
        <dbReference type="Pfam" id="PF25410"/>
    </source>
</evidence>
<evidence type="ECO:0000313" key="3">
    <source>
        <dbReference type="Proteomes" id="UP000279833"/>
    </source>
</evidence>
<protein>
    <submittedName>
        <fullName evidence="4">Mitochondrial ribosomal protein S24</fullName>
    </submittedName>
</protein>
<sequence length="316" mass="37144">MQFHRSRILESMCTIVWNQGFPIPLSGSSISTNPIKAPNIHFSSSQFRKMHLYRRHSQDKLKQLKNSIKFRVNVTSSSIDREFMPRKYHSDRIIPFNQQNNNNNNNVNDPKAFDDLYKIHQPVKRNHSELLKTNYDYHGNYLDKSNEYIHLSNTFHNLLDFGQSLYVGLKKWQKIDGWHSVMELLPNSSSLLNNNNNNNNNNSKDIYSTDGSVYRPLTNNHYFETQIGINRNWLVIFAPYTISSDLANKILLAIPLTSIFACLFEHNRKVLRIYFDCGQYVQIQDIYNSYDSNEQNTLEQLINFISYCIYPKVLQK</sequence>
<dbReference type="Pfam" id="PF25410">
    <property type="entry name" value="PH_34"/>
    <property type="match status" value="1"/>
</dbReference>
<feature type="domain" description="PH-like" evidence="1">
    <location>
        <begin position="163"/>
        <end position="316"/>
    </location>
</feature>
<dbReference type="AlphaFoldDB" id="A0A183KZY8"/>
<gene>
    <name evidence="2" type="ORF">SCUD_LOCUS20636</name>
</gene>
<dbReference type="InterPro" id="IPR057609">
    <property type="entry name" value="PH_platyhelminthes"/>
</dbReference>
<proteinExistence type="predicted"/>
<reference evidence="4" key="1">
    <citation type="submission" date="2016-06" db="UniProtKB">
        <authorList>
            <consortium name="WormBaseParasite"/>
        </authorList>
    </citation>
    <scope>IDENTIFICATION</scope>
</reference>
<dbReference type="EMBL" id="UZAK01044719">
    <property type="protein sequence ID" value="VDP72871.1"/>
    <property type="molecule type" value="Genomic_DNA"/>
</dbReference>
<dbReference type="Proteomes" id="UP000279833">
    <property type="component" value="Unassembled WGS sequence"/>
</dbReference>
<organism evidence="4">
    <name type="scientific">Schistosoma curassoni</name>
    <dbReference type="NCBI Taxonomy" id="6186"/>
    <lineage>
        <taxon>Eukaryota</taxon>
        <taxon>Metazoa</taxon>
        <taxon>Spiralia</taxon>
        <taxon>Lophotrochozoa</taxon>
        <taxon>Platyhelminthes</taxon>
        <taxon>Trematoda</taxon>
        <taxon>Digenea</taxon>
        <taxon>Strigeidida</taxon>
        <taxon>Schistosomatoidea</taxon>
        <taxon>Schistosomatidae</taxon>
        <taxon>Schistosoma</taxon>
    </lineage>
</organism>
<evidence type="ECO:0000313" key="4">
    <source>
        <dbReference type="WBParaSite" id="SCUD_0002063901-mRNA-1"/>
    </source>
</evidence>